<accession>A0ABD0KF39</accession>
<sequence>MVRYTPEGLYLAQDMWPAKQGEKKVVICPQSTDITLRKGKRKVPRNQVLLSPFLVTKKVEFSIFDLFQLPQMSTYAQFAYPVQYAPLPACAVSGIEFA</sequence>
<keyword evidence="2" id="KW-1185">Reference proteome</keyword>
<dbReference type="EMBL" id="JACVVK020000190">
    <property type="protein sequence ID" value="KAK7485728.1"/>
    <property type="molecule type" value="Genomic_DNA"/>
</dbReference>
<evidence type="ECO:0000313" key="1">
    <source>
        <dbReference type="EMBL" id="KAK7485728.1"/>
    </source>
</evidence>
<dbReference type="AlphaFoldDB" id="A0ABD0KF39"/>
<reference evidence="1 2" key="1">
    <citation type="journal article" date="2023" name="Sci. Data">
        <title>Genome assembly of the Korean intertidal mud-creeper Batillaria attramentaria.</title>
        <authorList>
            <person name="Patra A.K."/>
            <person name="Ho P.T."/>
            <person name="Jun S."/>
            <person name="Lee S.J."/>
            <person name="Kim Y."/>
            <person name="Won Y.J."/>
        </authorList>
    </citation>
    <scope>NUCLEOTIDE SEQUENCE [LARGE SCALE GENOMIC DNA]</scope>
    <source>
        <strain evidence="1">Wonlab-2016</strain>
    </source>
</reference>
<gene>
    <name evidence="1" type="ORF">BaRGS_00023029</name>
</gene>
<evidence type="ECO:0000313" key="2">
    <source>
        <dbReference type="Proteomes" id="UP001519460"/>
    </source>
</evidence>
<name>A0ABD0KF39_9CAEN</name>
<dbReference type="Proteomes" id="UP001519460">
    <property type="component" value="Unassembled WGS sequence"/>
</dbReference>
<protein>
    <submittedName>
        <fullName evidence="1">Uncharacterized protein</fullName>
    </submittedName>
</protein>
<comment type="caution">
    <text evidence="1">The sequence shown here is derived from an EMBL/GenBank/DDBJ whole genome shotgun (WGS) entry which is preliminary data.</text>
</comment>
<organism evidence="1 2">
    <name type="scientific">Batillaria attramentaria</name>
    <dbReference type="NCBI Taxonomy" id="370345"/>
    <lineage>
        <taxon>Eukaryota</taxon>
        <taxon>Metazoa</taxon>
        <taxon>Spiralia</taxon>
        <taxon>Lophotrochozoa</taxon>
        <taxon>Mollusca</taxon>
        <taxon>Gastropoda</taxon>
        <taxon>Caenogastropoda</taxon>
        <taxon>Sorbeoconcha</taxon>
        <taxon>Cerithioidea</taxon>
        <taxon>Batillariidae</taxon>
        <taxon>Batillaria</taxon>
    </lineage>
</organism>
<proteinExistence type="predicted"/>